<sequence>MVFVRGLVQERQQRAFAFSGGIIQAFQANEVNEKGKIFTGATMSSLAKEFWKAEYTCIACEHVPIAGCFWLLTCPNDPEWEQNEDVGLSLGGITEATSFDLDMGIEFASRAREVVTVDVLPISITNEDLFSLNLWFLCNHDHVHQKLYYYDVSPLGSVAEGNVLFACQYRG</sequence>
<dbReference type="EMBL" id="KZ293440">
    <property type="protein sequence ID" value="PBK66597.1"/>
    <property type="molecule type" value="Genomic_DNA"/>
</dbReference>
<keyword evidence="2" id="KW-1185">Reference proteome</keyword>
<reference evidence="2" key="1">
    <citation type="journal article" date="2017" name="Nat. Ecol. Evol.">
        <title>Genome expansion and lineage-specific genetic innovations in the forest pathogenic fungi Armillaria.</title>
        <authorList>
            <person name="Sipos G."/>
            <person name="Prasanna A.N."/>
            <person name="Walter M.C."/>
            <person name="O'Connor E."/>
            <person name="Balint B."/>
            <person name="Krizsan K."/>
            <person name="Kiss B."/>
            <person name="Hess J."/>
            <person name="Varga T."/>
            <person name="Slot J."/>
            <person name="Riley R."/>
            <person name="Boka B."/>
            <person name="Rigling D."/>
            <person name="Barry K."/>
            <person name="Lee J."/>
            <person name="Mihaltcheva S."/>
            <person name="LaButti K."/>
            <person name="Lipzen A."/>
            <person name="Waldron R."/>
            <person name="Moloney N.M."/>
            <person name="Sperisen C."/>
            <person name="Kredics L."/>
            <person name="Vagvoelgyi C."/>
            <person name="Patrignani A."/>
            <person name="Fitzpatrick D."/>
            <person name="Nagy I."/>
            <person name="Doyle S."/>
            <person name="Anderson J.B."/>
            <person name="Grigoriev I.V."/>
            <person name="Gueldener U."/>
            <person name="Muensterkoetter M."/>
            <person name="Nagy L.G."/>
        </authorList>
    </citation>
    <scope>NUCLEOTIDE SEQUENCE [LARGE SCALE GENOMIC DNA]</scope>
    <source>
        <strain evidence="2">28-4</strain>
    </source>
</reference>
<evidence type="ECO:0000313" key="2">
    <source>
        <dbReference type="Proteomes" id="UP000218334"/>
    </source>
</evidence>
<accession>A0A2H3BPV2</accession>
<protein>
    <submittedName>
        <fullName evidence="1">Uncharacterized protein</fullName>
    </submittedName>
</protein>
<name>A0A2H3BPV2_9AGAR</name>
<organism evidence="1 2">
    <name type="scientific">Armillaria solidipes</name>
    <dbReference type="NCBI Taxonomy" id="1076256"/>
    <lineage>
        <taxon>Eukaryota</taxon>
        <taxon>Fungi</taxon>
        <taxon>Dikarya</taxon>
        <taxon>Basidiomycota</taxon>
        <taxon>Agaricomycotina</taxon>
        <taxon>Agaricomycetes</taxon>
        <taxon>Agaricomycetidae</taxon>
        <taxon>Agaricales</taxon>
        <taxon>Marasmiineae</taxon>
        <taxon>Physalacriaceae</taxon>
        <taxon>Armillaria</taxon>
    </lineage>
</organism>
<gene>
    <name evidence="1" type="ORF">ARMSODRAFT_977496</name>
</gene>
<dbReference type="AlphaFoldDB" id="A0A2H3BPV2"/>
<evidence type="ECO:0000313" key="1">
    <source>
        <dbReference type="EMBL" id="PBK66597.1"/>
    </source>
</evidence>
<proteinExistence type="predicted"/>
<dbReference type="Proteomes" id="UP000218334">
    <property type="component" value="Unassembled WGS sequence"/>
</dbReference>